<gene>
    <name evidence="1" type="ORF">METEAL_08400</name>
</gene>
<dbReference type="RefSeq" id="WP_316414563.1">
    <property type="nucleotide sequence ID" value="NZ_AP027080.1"/>
</dbReference>
<evidence type="ECO:0000313" key="1">
    <source>
        <dbReference type="EMBL" id="BDU71666.1"/>
    </source>
</evidence>
<dbReference type="AlphaFoldDB" id="A0AA48GFG9"/>
<evidence type="ECO:0008006" key="3">
    <source>
        <dbReference type="Google" id="ProtNLM"/>
    </source>
</evidence>
<evidence type="ECO:0000313" key="2">
    <source>
        <dbReference type="Proteomes" id="UP001238179"/>
    </source>
</evidence>
<protein>
    <recommendedName>
        <fullName evidence="3">Zinc-binding protein</fullName>
    </recommendedName>
</protein>
<dbReference type="Proteomes" id="UP001238179">
    <property type="component" value="Chromosome"/>
</dbReference>
<dbReference type="KEGG" id="msil:METEAL_08400"/>
<proteinExistence type="predicted"/>
<sequence>MSETITLEPAKASCGLCEAYATRESVKPIVVMSCEGACLRGELARLAANLICDELAPDRTARLCLGGAFTKDTGQRNLARLAERVVAIEGCPTDCGSRMMRAVLPGLQVEVFHLEGAHFDPHLFSIRELAEAERKACANDIAQVVALKL</sequence>
<accession>A0AA48GFG9</accession>
<dbReference type="InterPro" id="IPR014958">
    <property type="entry name" value="DGC"/>
</dbReference>
<dbReference type="EMBL" id="AP027080">
    <property type="protein sequence ID" value="BDU71666.1"/>
    <property type="molecule type" value="Genomic_DNA"/>
</dbReference>
<reference evidence="2" key="1">
    <citation type="journal article" date="2023" name="Int. J. Syst. Evol. Microbiol.">
        <title>Mesoterricola silvestris gen. nov., sp. nov., Mesoterricola sediminis sp. nov., Geothrix oryzae sp. nov., Geothrix edaphica sp. nov., Geothrix rubra sp. nov., and Geothrix limicola sp. nov., six novel members of Acidobacteriota isolated from soils.</title>
        <authorList>
            <person name="Itoh H."/>
            <person name="Sugisawa Y."/>
            <person name="Mise K."/>
            <person name="Xu Z."/>
            <person name="Kuniyasu M."/>
            <person name="Ushijima N."/>
            <person name="Kawano K."/>
            <person name="Kobayashi E."/>
            <person name="Shiratori Y."/>
            <person name="Masuda Y."/>
            <person name="Senoo K."/>
        </authorList>
    </citation>
    <scope>NUCLEOTIDE SEQUENCE [LARGE SCALE GENOMIC DNA]</scope>
    <source>
        <strain evidence="2">W79</strain>
    </source>
</reference>
<organism evidence="1 2">
    <name type="scientific">Mesoterricola silvestris</name>
    <dbReference type="NCBI Taxonomy" id="2927979"/>
    <lineage>
        <taxon>Bacteria</taxon>
        <taxon>Pseudomonadati</taxon>
        <taxon>Acidobacteriota</taxon>
        <taxon>Holophagae</taxon>
        <taxon>Holophagales</taxon>
        <taxon>Holophagaceae</taxon>
        <taxon>Mesoterricola</taxon>
    </lineage>
</organism>
<name>A0AA48GFG9_9BACT</name>
<dbReference type="Pfam" id="PF08859">
    <property type="entry name" value="DGC"/>
    <property type="match status" value="1"/>
</dbReference>
<keyword evidence="2" id="KW-1185">Reference proteome</keyword>